<dbReference type="InterPro" id="IPR000209">
    <property type="entry name" value="Peptidase_S8/S53_dom"/>
</dbReference>
<dbReference type="Gene3D" id="3.40.50.200">
    <property type="entry name" value="Peptidase S8/S53 domain"/>
    <property type="match status" value="1"/>
</dbReference>
<dbReference type="PANTHER" id="PTHR43806:SF11">
    <property type="entry name" value="CEREVISIN-RELATED"/>
    <property type="match status" value="1"/>
</dbReference>
<evidence type="ECO:0000256" key="3">
    <source>
        <dbReference type="ARBA" id="ARBA00022801"/>
    </source>
</evidence>
<feature type="region of interest" description="Disordered" evidence="7">
    <location>
        <begin position="826"/>
        <end position="869"/>
    </location>
</feature>
<feature type="compositionally biased region" description="Pro residues" evidence="7">
    <location>
        <begin position="374"/>
        <end position="392"/>
    </location>
</feature>
<dbReference type="Proteomes" id="UP001384579">
    <property type="component" value="Unassembled WGS sequence"/>
</dbReference>
<proteinExistence type="inferred from homology"/>
<dbReference type="SUPFAM" id="SSF53955">
    <property type="entry name" value="Lysozyme-like"/>
    <property type="match status" value="1"/>
</dbReference>
<evidence type="ECO:0000256" key="4">
    <source>
        <dbReference type="ARBA" id="ARBA00022825"/>
    </source>
</evidence>
<feature type="region of interest" description="Disordered" evidence="7">
    <location>
        <begin position="373"/>
        <end position="395"/>
    </location>
</feature>
<keyword evidence="2" id="KW-0645">Protease</keyword>
<evidence type="ECO:0000313" key="11">
    <source>
        <dbReference type="EMBL" id="MEK0187070.1"/>
    </source>
</evidence>
<evidence type="ECO:0000256" key="2">
    <source>
        <dbReference type="ARBA" id="ARBA00022670"/>
    </source>
</evidence>
<feature type="domain" description="Transglycosylase SLT" evidence="9">
    <location>
        <begin position="692"/>
        <end position="765"/>
    </location>
</feature>
<dbReference type="SUPFAM" id="SSF101898">
    <property type="entry name" value="NHL repeat"/>
    <property type="match status" value="1"/>
</dbReference>
<feature type="non-terminal residue" evidence="11">
    <location>
        <position position="1"/>
    </location>
</feature>
<evidence type="ECO:0000256" key="1">
    <source>
        <dbReference type="ARBA" id="ARBA00011073"/>
    </source>
</evidence>
<dbReference type="Gene3D" id="1.10.530.10">
    <property type="match status" value="1"/>
</dbReference>
<dbReference type="PROSITE" id="PS51892">
    <property type="entry name" value="SUBTILASE"/>
    <property type="match status" value="1"/>
</dbReference>
<protein>
    <submittedName>
        <fullName evidence="11">S8 family serine peptidase</fullName>
    </submittedName>
</protein>
<dbReference type="InterPro" id="IPR050131">
    <property type="entry name" value="Peptidase_S8_subtilisin-like"/>
</dbReference>
<dbReference type="Pfam" id="PF01464">
    <property type="entry name" value="SLT"/>
    <property type="match status" value="1"/>
</dbReference>
<dbReference type="SUPFAM" id="SSF52743">
    <property type="entry name" value="Subtilisin-like"/>
    <property type="match status" value="1"/>
</dbReference>
<comment type="caution">
    <text evidence="5">Lacks conserved residue(s) required for the propagation of feature annotation.</text>
</comment>
<dbReference type="Pfam" id="PF00082">
    <property type="entry name" value="Peptidase_S8"/>
    <property type="match status" value="1"/>
</dbReference>
<evidence type="ECO:0000256" key="7">
    <source>
        <dbReference type="SAM" id="MobiDB-lite"/>
    </source>
</evidence>
<dbReference type="Pfam" id="PF12671">
    <property type="entry name" value="Amidase_6"/>
    <property type="match status" value="1"/>
</dbReference>
<evidence type="ECO:0000259" key="10">
    <source>
        <dbReference type="Pfam" id="PF12671"/>
    </source>
</evidence>
<evidence type="ECO:0000313" key="12">
    <source>
        <dbReference type="Proteomes" id="UP001384579"/>
    </source>
</evidence>
<sequence>GVSADSPYLNYANIKKGRDYVGGDDNPLLKPGEGSEHGTFMLGIIDAINKTAPKWVGRAIDSGRWADSLVEFVDAAKASGQKNAIANLSLDLTQKNADGSVTTRYELTPQERSAIEYARQNGVMLVVAAGNDGGVMSVLGQASQEFDNIFTVGAGDINGRSNYSSYGRGLDILADGGTTEHPALSTAGNDLGTMAGTSVATAKVAGAASLVWAANPALNYRQVMEILKSTARDLGPVGWDDETGFGFLNTLAAVDLAKKTTPEVYKPTAFLKPTTWGGEGLVTPTERAVNIINENFTAWVVSSNGITLRNSPNTSDRSNFVVKTGDTLTFDGWTYGEQLSDLTTGEADALWYRFRYNGGTYWVPSAWTGGYPGSRPPLLPPTQQPPQQPPQQPTANTVYLSTSSGQILQVNTATGAQNPIYQGRAFTDLAVAPNGKLYGCTFYDGLYEINPSTGAERYVGPLAGGSLNSLTFSTDGRLYGADQGNGNLFQISPDNGQMNLIGNLGGPSSGDLVFNGANEILATVSSPNTSLNDRLVAVNLATGNSRYIGDLGLLEVYGLSWENGQLTAYTSDRRKLAIDPNTAKATVVGTVSSNGLIWGAATKPATASSPTDDVRQKFLYAASQYPQVGAAITGMQDQGGGVFRQEFERAIMIWNGQQVTVYETKGRSVSPTSPSPNPQPVNNNINQSVIAALRTAIFGQESGYNYKAVNPNSGALGIAQVMPANIPSWSREALGYQITDNQFLNSPDLQLKIIDYKLNQYYQQAIAASGGNVDIAVRRVASAWYSGNPNKYNSTTPEYTNGVQYPSIANYTLSVLGKFQQAYGGGSSGNTGNNSGNDGGSANSNDPISGKGNTIRTGETGGGTEMLGGVRSKQEILQDLKDDQDSLQDQIVDIEGEIAELRNWWWFNLGSLINSQKIGELESKLSTLQNKETEKKQEISSIESQRYYRDPAVEYAKLYAKNRNHYFSDFPDNNCANFAFQVLLAGGIFNEADAKKVVDGGKSGVYDYTSVEGLLNNLKNNYSAIEVEGIKSLKPGDLIFHIWKEGPIFDHVDVYLGDNKIASNTTDQLRIDWNYDDPKETLDRAVSKKLFLHIS</sequence>
<evidence type="ECO:0000256" key="6">
    <source>
        <dbReference type="SAM" id="Coils"/>
    </source>
</evidence>
<comment type="similarity">
    <text evidence="1 5">Belongs to the peptidase S8 family.</text>
</comment>
<evidence type="ECO:0000259" key="8">
    <source>
        <dbReference type="Pfam" id="PF00082"/>
    </source>
</evidence>
<keyword evidence="4" id="KW-0720">Serine protease</keyword>
<reference evidence="11 12" key="1">
    <citation type="journal article" date="2020" name="Harmful Algae">
        <title>Molecular and morphological characterization of a novel dihydroanatoxin-a producing Microcoleus species (cyanobacteria) from the Russian River, California, USA.</title>
        <authorList>
            <person name="Conklin K.Y."/>
            <person name="Stancheva R."/>
            <person name="Otten T.G."/>
            <person name="Fadness R."/>
            <person name="Boyer G.L."/>
            <person name="Read B."/>
            <person name="Zhang X."/>
            <person name="Sheath R.G."/>
        </authorList>
    </citation>
    <scope>NUCLEOTIDE SEQUENCE [LARGE SCALE GENOMIC DNA]</scope>
    <source>
        <strain evidence="11 12">PTRS2</strain>
    </source>
</reference>
<dbReference type="EMBL" id="JBBLXS010000300">
    <property type="protein sequence ID" value="MEK0187070.1"/>
    <property type="molecule type" value="Genomic_DNA"/>
</dbReference>
<keyword evidence="6" id="KW-0175">Coiled coil</keyword>
<gene>
    <name evidence="11" type="ORF">WMG39_19765</name>
</gene>
<dbReference type="InterPro" id="IPR008258">
    <property type="entry name" value="Transglycosylase_SLT_dom_1"/>
</dbReference>
<name>A0ABU8YRV3_9CYAN</name>
<dbReference type="RefSeq" id="WP_340541726.1">
    <property type="nucleotide sequence ID" value="NZ_JBBLXS010000300.1"/>
</dbReference>
<feature type="coiled-coil region" evidence="6">
    <location>
        <begin position="870"/>
        <end position="945"/>
    </location>
</feature>
<keyword evidence="3" id="KW-0378">Hydrolase</keyword>
<keyword evidence="12" id="KW-1185">Reference proteome</keyword>
<dbReference type="InterPro" id="IPR023346">
    <property type="entry name" value="Lysozyme-like_dom_sf"/>
</dbReference>
<feature type="domain" description="Peptidase S8/S53" evidence="8">
    <location>
        <begin position="30"/>
        <end position="246"/>
    </location>
</feature>
<dbReference type="PANTHER" id="PTHR43806">
    <property type="entry name" value="PEPTIDASE S8"/>
    <property type="match status" value="1"/>
</dbReference>
<dbReference type="InterPro" id="IPR024301">
    <property type="entry name" value="Amidase_6"/>
</dbReference>
<feature type="domain" description="Putative amidase" evidence="10">
    <location>
        <begin position="947"/>
        <end position="1074"/>
    </location>
</feature>
<accession>A0ABU8YRV3</accession>
<feature type="compositionally biased region" description="Low complexity" evidence="7">
    <location>
        <begin position="830"/>
        <end position="845"/>
    </location>
</feature>
<comment type="caution">
    <text evidence="11">The sequence shown here is derived from an EMBL/GenBank/DDBJ whole genome shotgun (WGS) entry which is preliminary data.</text>
</comment>
<dbReference type="InterPro" id="IPR036852">
    <property type="entry name" value="Peptidase_S8/S53_dom_sf"/>
</dbReference>
<evidence type="ECO:0000259" key="9">
    <source>
        <dbReference type="Pfam" id="PF01464"/>
    </source>
</evidence>
<organism evidence="11 12">
    <name type="scientific">Microcoleus anatoxicus PTRS2</name>
    <dbReference type="NCBI Taxonomy" id="2705321"/>
    <lineage>
        <taxon>Bacteria</taxon>
        <taxon>Bacillati</taxon>
        <taxon>Cyanobacteriota</taxon>
        <taxon>Cyanophyceae</taxon>
        <taxon>Oscillatoriophycideae</taxon>
        <taxon>Oscillatoriales</taxon>
        <taxon>Microcoleaceae</taxon>
        <taxon>Microcoleus</taxon>
        <taxon>Microcoleus anatoxicus</taxon>
    </lineage>
</organism>
<evidence type="ECO:0000256" key="5">
    <source>
        <dbReference type="PROSITE-ProRule" id="PRU01240"/>
    </source>
</evidence>